<reference evidence="2 3" key="1">
    <citation type="submission" date="2015-01" db="EMBL/GenBank/DDBJ databases">
        <title>Evolution of Trichinella species and genotypes.</title>
        <authorList>
            <person name="Korhonen P.K."/>
            <person name="Edoardo P."/>
            <person name="Giuseppe L.R."/>
            <person name="Gasser R.B."/>
        </authorList>
    </citation>
    <scope>NUCLEOTIDE SEQUENCE [LARGE SCALE GENOMIC DNA]</scope>
    <source>
        <strain evidence="2">ISS1980</strain>
    </source>
</reference>
<keyword evidence="1" id="KW-0472">Membrane</keyword>
<feature type="transmembrane region" description="Helical" evidence="1">
    <location>
        <begin position="12"/>
        <end position="34"/>
    </location>
</feature>
<dbReference type="OrthoDB" id="5916134at2759"/>
<evidence type="ECO:0000256" key="1">
    <source>
        <dbReference type="SAM" id="Phobius"/>
    </source>
</evidence>
<dbReference type="Proteomes" id="UP000054843">
    <property type="component" value="Unassembled WGS sequence"/>
</dbReference>
<comment type="caution">
    <text evidence="2">The sequence shown here is derived from an EMBL/GenBank/DDBJ whole genome shotgun (WGS) entry which is preliminary data.</text>
</comment>
<dbReference type="EMBL" id="JYDO01000865">
    <property type="protein sequence ID" value="KRZ64691.1"/>
    <property type="molecule type" value="Genomic_DNA"/>
</dbReference>
<name>A0A0V1LYW4_9BILA</name>
<protein>
    <submittedName>
        <fullName evidence="2">Uncharacterized protein</fullName>
    </submittedName>
</protein>
<accession>A0A0V1LYW4</accession>
<organism evidence="2 3">
    <name type="scientific">Trichinella papuae</name>
    <dbReference type="NCBI Taxonomy" id="268474"/>
    <lineage>
        <taxon>Eukaryota</taxon>
        <taxon>Metazoa</taxon>
        <taxon>Ecdysozoa</taxon>
        <taxon>Nematoda</taxon>
        <taxon>Enoplea</taxon>
        <taxon>Dorylaimia</taxon>
        <taxon>Trichinellida</taxon>
        <taxon>Trichinellidae</taxon>
        <taxon>Trichinella</taxon>
    </lineage>
</organism>
<evidence type="ECO:0000313" key="3">
    <source>
        <dbReference type="Proteomes" id="UP000054843"/>
    </source>
</evidence>
<dbReference type="AlphaFoldDB" id="A0A0V1LYW4"/>
<gene>
    <name evidence="2" type="ORF">T10_8708</name>
</gene>
<keyword evidence="3" id="KW-1185">Reference proteome</keyword>
<proteinExistence type="predicted"/>
<sequence length="38" mass="4361">MDGSFKSVPQWYQQLFTIYFFVAGNLVPESVVYVQGQS</sequence>
<keyword evidence="1" id="KW-0812">Transmembrane</keyword>
<keyword evidence="1" id="KW-1133">Transmembrane helix</keyword>
<evidence type="ECO:0000313" key="2">
    <source>
        <dbReference type="EMBL" id="KRZ64691.1"/>
    </source>
</evidence>